<evidence type="ECO:0000313" key="20">
    <source>
        <dbReference type="Proteomes" id="UP000061809"/>
    </source>
</evidence>
<evidence type="ECO:0000256" key="14">
    <source>
        <dbReference type="HAMAP-Rule" id="MF_00046"/>
    </source>
</evidence>
<feature type="transmembrane region" description="Helical" evidence="15">
    <location>
        <begin position="34"/>
        <end position="52"/>
    </location>
</feature>
<dbReference type="Pfam" id="PF08245">
    <property type="entry name" value="Mur_ligase_M"/>
    <property type="match status" value="1"/>
</dbReference>
<evidence type="ECO:0000256" key="8">
    <source>
        <dbReference type="ARBA" id="ARBA00022840"/>
    </source>
</evidence>
<evidence type="ECO:0000256" key="13">
    <source>
        <dbReference type="ARBA" id="ARBA00047833"/>
    </source>
</evidence>
<keyword evidence="12 14" id="KW-0961">Cell wall biogenesis/degradation</keyword>
<feature type="domain" description="Mur ligase central" evidence="18">
    <location>
        <begin position="142"/>
        <end position="319"/>
    </location>
</feature>
<protein>
    <recommendedName>
        <fullName evidence="3 14">UDP-N-acetylmuramate--L-alanine ligase</fullName>
        <ecNumber evidence="3 14">6.3.2.8</ecNumber>
    </recommendedName>
    <alternativeName>
        <fullName evidence="14">UDP-N-acetylmuramoyl-L-alanine synthetase</fullName>
    </alternativeName>
</protein>
<dbReference type="SUPFAM" id="SSF51984">
    <property type="entry name" value="MurCD N-terminal domain"/>
    <property type="match status" value="1"/>
</dbReference>
<dbReference type="PANTHER" id="PTHR43445">
    <property type="entry name" value="UDP-N-ACETYLMURAMATE--L-ALANINE LIGASE-RELATED"/>
    <property type="match status" value="1"/>
</dbReference>
<evidence type="ECO:0000313" key="19">
    <source>
        <dbReference type="EMBL" id="ALJ59623.1"/>
    </source>
</evidence>
<dbReference type="InterPro" id="IPR000713">
    <property type="entry name" value="Mur_ligase_N"/>
</dbReference>
<comment type="subcellular location">
    <subcellularLocation>
        <location evidence="1 14">Cytoplasm</location>
    </subcellularLocation>
</comment>
<dbReference type="Gene3D" id="3.90.190.20">
    <property type="entry name" value="Mur ligase, C-terminal domain"/>
    <property type="match status" value="1"/>
</dbReference>
<dbReference type="EC" id="6.3.2.8" evidence="3 14"/>
<dbReference type="NCBIfam" id="TIGR01082">
    <property type="entry name" value="murC"/>
    <property type="match status" value="1"/>
</dbReference>
<keyword evidence="11 14" id="KW-0131">Cell cycle</keyword>
<dbReference type="AlphaFoldDB" id="A0A0P0G000"/>
<evidence type="ECO:0000256" key="5">
    <source>
        <dbReference type="ARBA" id="ARBA00022598"/>
    </source>
</evidence>
<dbReference type="HAMAP" id="MF_00046">
    <property type="entry name" value="MurC"/>
    <property type="match status" value="1"/>
</dbReference>
<evidence type="ECO:0000256" key="1">
    <source>
        <dbReference type="ARBA" id="ARBA00004496"/>
    </source>
</evidence>
<evidence type="ECO:0000256" key="12">
    <source>
        <dbReference type="ARBA" id="ARBA00023316"/>
    </source>
</evidence>
<comment type="similarity">
    <text evidence="14">Belongs to the MurCDEF family.</text>
</comment>
<dbReference type="Pfam" id="PF02875">
    <property type="entry name" value="Mur_ligase_C"/>
    <property type="match status" value="1"/>
</dbReference>
<dbReference type="InterPro" id="IPR036615">
    <property type="entry name" value="Mur_ligase_C_dom_sf"/>
</dbReference>
<comment type="pathway">
    <text evidence="2 14">Cell wall biogenesis; peptidoglycan biosynthesis.</text>
</comment>
<dbReference type="GO" id="GO:0051301">
    <property type="term" value="P:cell division"/>
    <property type="evidence" value="ECO:0007669"/>
    <property type="project" value="UniProtKB-KW"/>
</dbReference>
<dbReference type="EMBL" id="CP012801">
    <property type="protein sequence ID" value="ALJ59623.1"/>
    <property type="molecule type" value="Genomic_DNA"/>
</dbReference>
<dbReference type="PATRIC" id="fig|246787.4.peg.2448"/>
<evidence type="ECO:0000256" key="11">
    <source>
        <dbReference type="ARBA" id="ARBA00023306"/>
    </source>
</evidence>
<keyword evidence="15" id="KW-0472">Membrane</keyword>
<dbReference type="SUPFAM" id="SSF53244">
    <property type="entry name" value="MurD-like peptide ligases, peptide-binding domain"/>
    <property type="match status" value="1"/>
</dbReference>
<keyword evidence="15" id="KW-1133">Transmembrane helix</keyword>
<dbReference type="KEGG" id="bcel:BcellWH2_02383"/>
<keyword evidence="8 14" id="KW-0067">ATP-binding</keyword>
<evidence type="ECO:0000259" key="17">
    <source>
        <dbReference type="Pfam" id="PF02875"/>
    </source>
</evidence>
<dbReference type="InterPro" id="IPR036565">
    <property type="entry name" value="Mur-like_cat_sf"/>
</dbReference>
<organism evidence="19 20">
    <name type="scientific">Bacteroides cellulosilyticus</name>
    <dbReference type="NCBI Taxonomy" id="246787"/>
    <lineage>
        <taxon>Bacteria</taxon>
        <taxon>Pseudomonadati</taxon>
        <taxon>Bacteroidota</taxon>
        <taxon>Bacteroidia</taxon>
        <taxon>Bacteroidales</taxon>
        <taxon>Bacteroidaceae</taxon>
        <taxon>Bacteroides</taxon>
    </lineage>
</organism>
<feature type="domain" description="Mur ligase C-terminal" evidence="17">
    <location>
        <begin position="341"/>
        <end position="438"/>
    </location>
</feature>
<evidence type="ECO:0000256" key="7">
    <source>
        <dbReference type="ARBA" id="ARBA00022741"/>
    </source>
</evidence>
<dbReference type="InterPro" id="IPR013221">
    <property type="entry name" value="Mur_ligase_cen"/>
</dbReference>
<dbReference type="GO" id="GO:0005737">
    <property type="term" value="C:cytoplasm"/>
    <property type="evidence" value="ECO:0007669"/>
    <property type="project" value="UniProtKB-SubCell"/>
</dbReference>
<keyword evidence="9 14" id="KW-0133">Cell shape</keyword>
<feature type="domain" description="Mur ligase N-terminal catalytic" evidence="16">
    <location>
        <begin position="34"/>
        <end position="135"/>
    </location>
</feature>
<feature type="binding site" evidence="14">
    <location>
        <begin position="144"/>
        <end position="150"/>
    </location>
    <ligand>
        <name>ATP</name>
        <dbReference type="ChEBI" id="CHEBI:30616"/>
    </ligand>
</feature>
<comment type="catalytic activity">
    <reaction evidence="13 14">
        <text>UDP-N-acetyl-alpha-D-muramate + L-alanine + ATP = UDP-N-acetyl-alpha-D-muramoyl-L-alanine + ADP + phosphate + H(+)</text>
        <dbReference type="Rhea" id="RHEA:23372"/>
        <dbReference type="ChEBI" id="CHEBI:15378"/>
        <dbReference type="ChEBI" id="CHEBI:30616"/>
        <dbReference type="ChEBI" id="CHEBI:43474"/>
        <dbReference type="ChEBI" id="CHEBI:57972"/>
        <dbReference type="ChEBI" id="CHEBI:70757"/>
        <dbReference type="ChEBI" id="CHEBI:83898"/>
        <dbReference type="ChEBI" id="CHEBI:456216"/>
        <dbReference type="EC" id="6.3.2.8"/>
    </reaction>
</comment>
<dbReference type="InterPro" id="IPR005758">
    <property type="entry name" value="UDP-N-AcMur_Ala_ligase_MurC"/>
</dbReference>
<dbReference type="GO" id="GO:0008763">
    <property type="term" value="F:UDP-N-acetylmuramate-L-alanine ligase activity"/>
    <property type="evidence" value="ECO:0007669"/>
    <property type="project" value="UniProtKB-UniRule"/>
</dbReference>
<keyword evidence="10 14" id="KW-0573">Peptidoglycan synthesis</keyword>
<reference evidence="19 20" key="1">
    <citation type="journal article" date="2015" name="Science">
        <title>Genetic determinants of in vivo fitness and diet responsiveness in multiple human gut Bacteroides.</title>
        <authorList>
            <person name="Wu M."/>
            <person name="McNulty N.P."/>
            <person name="Rodionov D.A."/>
            <person name="Khoroshkin M.S."/>
            <person name="Griffin N.W."/>
            <person name="Cheng J."/>
            <person name="Latreille P."/>
            <person name="Kerstetter R.A."/>
            <person name="Terrapon N."/>
            <person name="Henrissat B."/>
            <person name="Osterman A.L."/>
            <person name="Gordon J.I."/>
        </authorList>
    </citation>
    <scope>NUCLEOTIDE SEQUENCE [LARGE SCALE GENOMIC DNA]</scope>
    <source>
        <strain evidence="19 20">WH2</strain>
    </source>
</reference>
<comment type="function">
    <text evidence="14">Cell wall formation.</text>
</comment>
<dbReference type="PANTHER" id="PTHR43445:SF3">
    <property type="entry name" value="UDP-N-ACETYLMURAMATE--L-ALANINE LIGASE"/>
    <property type="match status" value="1"/>
</dbReference>
<dbReference type="Gene3D" id="3.40.1190.10">
    <property type="entry name" value="Mur-like, catalytic domain"/>
    <property type="match status" value="1"/>
</dbReference>
<evidence type="ECO:0000256" key="4">
    <source>
        <dbReference type="ARBA" id="ARBA00022490"/>
    </source>
</evidence>
<evidence type="ECO:0000256" key="2">
    <source>
        <dbReference type="ARBA" id="ARBA00004752"/>
    </source>
</evidence>
<dbReference type="GO" id="GO:0005524">
    <property type="term" value="F:ATP binding"/>
    <property type="evidence" value="ECO:0007669"/>
    <property type="project" value="UniProtKB-UniRule"/>
</dbReference>
<keyword evidence="4 14" id="KW-0963">Cytoplasm</keyword>
<dbReference type="UniPathway" id="UPA00219"/>
<dbReference type="InterPro" id="IPR050061">
    <property type="entry name" value="MurCDEF_pg_biosynth"/>
</dbReference>
<evidence type="ECO:0000256" key="10">
    <source>
        <dbReference type="ARBA" id="ARBA00022984"/>
    </source>
</evidence>
<evidence type="ECO:0000256" key="3">
    <source>
        <dbReference type="ARBA" id="ARBA00012211"/>
    </source>
</evidence>
<dbReference type="GO" id="GO:0009252">
    <property type="term" value="P:peptidoglycan biosynthetic process"/>
    <property type="evidence" value="ECO:0007669"/>
    <property type="project" value="UniProtKB-UniRule"/>
</dbReference>
<proteinExistence type="inferred from homology"/>
<dbReference type="InterPro" id="IPR004101">
    <property type="entry name" value="Mur_ligase_C"/>
</dbReference>
<keyword evidence="15" id="KW-0812">Transmembrane</keyword>
<evidence type="ECO:0000259" key="16">
    <source>
        <dbReference type="Pfam" id="PF01225"/>
    </source>
</evidence>
<evidence type="ECO:0000256" key="6">
    <source>
        <dbReference type="ARBA" id="ARBA00022618"/>
    </source>
</evidence>
<dbReference type="Gene3D" id="3.40.50.720">
    <property type="entry name" value="NAD(P)-binding Rossmann-like Domain"/>
    <property type="match status" value="1"/>
</dbReference>
<dbReference type="Proteomes" id="UP000061809">
    <property type="component" value="Chromosome"/>
</dbReference>
<keyword evidence="6 14" id="KW-0132">Cell division</keyword>
<evidence type="ECO:0000256" key="15">
    <source>
        <dbReference type="SAM" id="Phobius"/>
    </source>
</evidence>
<gene>
    <name evidence="14 19" type="primary">murC</name>
    <name evidence="19" type="ORF">BcellWH2_02383</name>
</gene>
<dbReference type="GO" id="GO:0008360">
    <property type="term" value="P:regulation of cell shape"/>
    <property type="evidence" value="ECO:0007669"/>
    <property type="project" value="UniProtKB-KW"/>
</dbReference>
<accession>A0A0P0G000</accession>
<dbReference type="Pfam" id="PF01225">
    <property type="entry name" value="Mur_ligase"/>
    <property type="match status" value="1"/>
</dbReference>
<dbReference type="SUPFAM" id="SSF53623">
    <property type="entry name" value="MurD-like peptide ligases, catalytic domain"/>
    <property type="match status" value="1"/>
</dbReference>
<name>A0A0P0G000_9BACE</name>
<keyword evidence="5 14" id="KW-0436">Ligase</keyword>
<evidence type="ECO:0000259" key="18">
    <source>
        <dbReference type="Pfam" id="PF08245"/>
    </source>
</evidence>
<sequence>MNKQQYPNSPPPGRRKIEIVLKYKKMNIENIKSVYFVGAGGIGMSALIRYFLSKGKLVAGYDRTPSELTEHLIAEGAQIHYEENVSLIPEDCKDKETTLVVYTPAVPQDHAELVYFRNNGFEIQKRAQVLGTITHSSKGLCVAGTHGKTTTSTMAAHLLYQSHVGCTAFLGGISKNYGTNLLLSQSSPYTVIEADEFDRSFHWLSPYMSVITATDPDHLDIYGTEEAYLESFRHYTTLIQPGGALIIHKDIALKPDVQSGVKVYTYARTEGDFHAENIRIGNGEIFIDFVAPDTRINDIQLGVPVSINIENGVAAMALAHLNGATDEEIKRGMASFRGVDRRFDFKIKNDKVVFLSDYAHHPAEIAQSVKSIRDLYQDKKITAIFQPHLYTRTRDFYKEFADSLSLLDEVILVDIYPAREQPIPGVTSQLIYDNLRPGIEKCMCRKEDILNLLSQKKIEVLITLGAGDIDNYVPAIAKQLAE</sequence>
<evidence type="ECO:0000256" key="9">
    <source>
        <dbReference type="ARBA" id="ARBA00022960"/>
    </source>
</evidence>
<keyword evidence="7 14" id="KW-0547">Nucleotide-binding</keyword>
<dbReference type="GO" id="GO:0071555">
    <property type="term" value="P:cell wall organization"/>
    <property type="evidence" value="ECO:0007669"/>
    <property type="project" value="UniProtKB-KW"/>
</dbReference>